<dbReference type="SMART" id="SM00919">
    <property type="entry name" value="Malic_M"/>
    <property type="match status" value="1"/>
</dbReference>
<dbReference type="Gene3D" id="3.40.50.10750">
    <property type="entry name" value="Isocitrate/Isopropylmalate dehydrogenase-like"/>
    <property type="match status" value="1"/>
</dbReference>
<dbReference type="EC" id="1.1.1.40" evidence="15"/>
<dbReference type="Gene3D" id="3.40.50.10950">
    <property type="match status" value="1"/>
</dbReference>
<feature type="domain" description="Malic enzyme NAD-binding" evidence="13">
    <location>
        <begin position="163"/>
        <end position="400"/>
    </location>
</feature>
<keyword evidence="7 15" id="KW-0560">Oxidoreductase</keyword>
<evidence type="ECO:0000259" key="14">
    <source>
        <dbReference type="SMART" id="SM01274"/>
    </source>
</evidence>
<proteinExistence type="inferred from homology"/>
<dbReference type="CDD" id="cd05311">
    <property type="entry name" value="NAD_bind_2_malic_enz"/>
    <property type="match status" value="1"/>
</dbReference>
<feature type="binding site" evidence="10">
    <location>
        <position position="136"/>
    </location>
    <ligand>
        <name>a divalent metal cation</name>
        <dbReference type="ChEBI" id="CHEBI:60240"/>
    </ligand>
</feature>
<dbReference type="InterPro" id="IPR036291">
    <property type="entry name" value="NAD(P)-bd_dom_sf"/>
</dbReference>
<dbReference type="InterPro" id="IPR012301">
    <property type="entry name" value="Malic_N_dom"/>
</dbReference>
<dbReference type="InterPro" id="IPR002505">
    <property type="entry name" value="PTA_PTB"/>
</dbReference>
<evidence type="ECO:0000256" key="2">
    <source>
        <dbReference type="ARBA" id="ARBA00001946"/>
    </source>
</evidence>
<evidence type="ECO:0000256" key="9">
    <source>
        <dbReference type="PIRSR" id="PIRSR036684-1"/>
    </source>
</evidence>
<reference evidence="16" key="1">
    <citation type="submission" date="2017-09" db="EMBL/GenBank/DDBJ databases">
        <title>FDA dAtabase for Regulatory Grade micrObial Sequences (FDA-ARGOS): Supporting development and validation of Infectious Disease Dx tests.</title>
        <authorList>
            <person name="Minogue T."/>
            <person name="Wolcott M."/>
            <person name="Wasieloski L."/>
            <person name="Aguilar W."/>
            <person name="Moore D."/>
            <person name="Tallon L."/>
            <person name="Sadzewicz L."/>
            <person name="Ott S."/>
            <person name="Zhao X."/>
            <person name="Nagaraj S."/>
            <person name="Vavikolanu K."/>
            <person name="Aluvathingal J."/>
            <person name="Nadendla S."/>
            <person name="Sichtig H."/>
        </authorList>
    </citation>
    <scope>NUCLEOTIDE SEQUENCE [LARGE SCALE GENOMIC DNA]</scope>
    <source>
        <strain evidence="16">FDAARGOS_390</strain>
    </source>
</reference>
<evidence type="ECO:0000313" key="15">
    <source>
        <dbReference type="EMBL" id="PEH39914.1"/>
    </source>
</evidence>
<name>A0A2A7S875_BURGA</name>
<dbReference type="Gene3D" id="3.40.50.10380">
    <property type="entry name" value="Malic enzyme, N-terminal domain"/>
    <property type="match status" value="1"/>
</dbReference>
<protein>
    <submittedName>
        <fullName evidence="15">NADP-dependent malic enzyme</fullName>
        <ecNumber evidence="15">1.1.1.40</ecNumber>
    </submittedName>
</protein>
<evidence type="ECO:0000256" key="4">
    <source>
        <dbReference type="ARBA" id="ARBA00008756"/>
    </source>
</evidence>
<evidence type="ECO:0000256" key="6">
    <source>
        <dbReference type="ARBA" id="ARBA00022723"/>
    </source>
</evidence>
<dbReference type="Pfam" id="PF01515">
    <property type="entry name" value="PTA_PTB"/>
    <property type="match status" value="1"/>
</dbReference>
<evidence type="ECO:0000256" key="11">
    <source>
        <dbReference type="PIRSR" id="PIRSR036684-3"/>
    </source>
</evidence>
<dbReference type="InterPro" id="IPR042112">
    <property type="entry name" value="P_AcTrfase_dom2"/>
</dbReference>
<dbReference type="Proteomes" id="UP000220629">
    <property type="component" value="Unassembled WGS sequence"/>
</dbReference>
<feature type="binding site" evidence="11">
    <location>
        <begin position="76"/>
        <end position="83"/>
    </location>
    <ligand>
        <name>NADP(+)</name>
        <dbReference type="ChEBI" id="CHEBI:58349"/>
    </ligand>
</feature>
<comment type="cofactor">
    <cofactor evidence="1">
        <name>Mn(2+)</name>
        <dbReference type="ChEBI" id="CHEBI:29035"/>
    </cofactor>
</comment>
<dbReference type="Pfam" id="PF00390">
    <property type="entry name" value="malic"/>
    <property type="match status" value="1"/>
</dbReference>
<dbReference type="InterPro" id="IPR051674">
    <property type="entry name" value="Malate_Decarboxylase"/>
</dbReference>
<dbReference type="PANTHER" id="PTHR43237:SF4">
    <property type="entry name" value="NADP-DEPENDENT MALIC ENZYME"/>
    <property type="match status" value="1"/>
</dbReference>
<dbReference type="InterPro" id="IPR001891">
    <property type="entry name" value="Malic_OxRdtase"/>
</dbReference>
<dbReference type="FunFam" id="3.40.50.720:FF:000095">
    <property type="entry name" value="NADP-dependent malic enzyme"/>
    <property type="match status" value="1"/>
</dbReference>
<dbReference type="GO" id="GO:0004473">
    <property type="term" value="F:malate dehydrogenase (decarboxylating) (NADP+) activity"/>
    <property type="evidence" value="ECO:0007669"/>
    <property type="project" value="UniProtKB-EC"/>
</dbReference>
<evidence type="ECO:0000256" key="3">
    <source>
        <dbReference type="ARBA" id="ARBA00007686"/>
    </source>
</evidence>
<dbReference type="PRINTS" id="PR00072">
    <property type="entry name" value="MALOXRDTASE"/>
</dbReference>
<dbReference type="InterPro" id="IPR012302">
    <property type="entry name" value="Malic_NAD-bd"/>
</dbReference>
<evidence type="ECO:0000256" key="1">
    <source>
        <dbReference type="ARBA" id="ARBA00001936"/>
    </source>
</evidence>
<dbReference type="InterPro" id="IPR046346">
    <property type="entry name" value="Aminoacid_DH-like_N_sf"/>
</dbReference>
<feature type="binding site" evidence="10">
    <location>
        <position position="137"/>
    </location>
    <ligand>
        <name>a divalent metal cation</name>
        <dbReference type="ChEBI" id="CHEBI:60240"/>
    </ligand>
</feature>
<dbReference type="PANTHER" id="PTHR43237">
    <property type="entry name" value="NADP-DEPENDENT MALIC ENZYME"/>
    <property type="match status" value="1"/>
</dbReference>
<feature type="domain" description="Malic enzyme N-terminal" evidence="14">
    <location>
        <begin position="18"/>
        <end position="151"/>
    </location>
</feature>
<dbReference type="GeneID" id="66456153"/>
<dbReference type="Gene3D" id="3.40.50.720">
    <property type="entry name" value="NAD(P)-binding Rossmann-like Domain"/>
    <property type="match status" value="1"/>
</dbReference>
<comment type="similarity">
    <text evidence="5 12">Belongs to the malic enzymes family.</text>
</comment>
<comment type="similarity">
    <text evidence="4">In the C-terminal section; belongs to the phosphate acetyltransferase and butyryltransferase family.</text>
</comment>
<dbReference type="InterPro" id="IPR042113">
    <property type="entry name" value="P_AcTrfase_dom1"/>
</dbReference>
<dbReference type="GO" id="GO:0051287">
    <property type="term" value="F:NAD binding"/>
    <property type="evidence" value="ECO:0007669"/>
    <property type="project" value="InterPro"/>
</dbReference>
<dbReference type="PIRSF" id="PIRSF036684">
    <property type="entry name" value="ME_PTA"/>
    <property type="match status" value="1"/>
</dbReference>
<dbReference type="SUPFAM" id="SSF53659">
    <property type="entry name" value="Isocitrate/Isopropylmalate dehydrogenase-like"/>
    <property type="match status" value="1"/>
</dbReference>
<gene>
    <name evidence="15" type="ORF">CRM94_37450</name>
</gene>
<dbReference type="EMBL" id="PDDY01000004">
    <property type="protein sequence ID" value="PEH39914.1"/>
    <property type="molecule type" value="Genomic_DNA"/>
</dbReference>
<dbReference type="RefSeq" id="WP_096749873.1">
    <property type="nucleotide sequence ID" value="NZ_CADEPO010000030.1"/>
</dbReference>
<comment type="cofactor">
    <cofactor evidence="2">
        <name>Mg(2+)</name>
        <dbReference type="ChEBI" id="CHEBI:18420"/>
    </cofactor>
</comment>
<feature type="binding site" evidence="11">
    <location>
        <position position="162"/>
    </location>
    <ligand>
        <name>a divalent metal cation</name>
        <dbReference type="ChEBI" id="CHEBI:60240"/>
    </ligand>
</feature>
<dbReference type="Pfam" id="PF03949">
    <property type="entry name" value="Malic_M"/>
    <property type="match status" value="1"/>
</dbReference>
<dbReference type="GO" id="GO:0016746">
    <property type="term" value="F:acyltransferase activity"/>
    <property type="evidence" value="ECO:0007669"/>
    <property type="project" value="InterPro"/>
</dbReference>
<evidence type="ECO:0000256" key="12">
    <source>
        <dbReference type="RuleBase" id="RU003427"/>
    </source>
</evidence>
<organism evidence="15 16">
    <name type="scientific">Burkholderia gladioli</name>
    <name type="common">Pseudomonas marginata</name>
    <name type="synonym">Phytomonas marginata</name>
    <dbReference type="NCBI Taxonomy" id="28095"/>
    <lineage>
        <taxon>Bacteria</taxon>
        <taxon>Pseudomonadati</taxon>
        <taxon>Pseudomonadota</taxon>
        <taxon>Betaproteobacteria</taxon>
        <taxon>Burkholderiales</taxon>
        <taxon>Burkholderiaceae</taxon>
        <taxon>Burkholderia</taxon>
    </lineage>
</organism>
<dbReference type="AlphaFoldDB" id="A0A2A7S875"/>
<comment type="caution">
    <text evidence="15">The sequence shown here is derived from an EMBL/GenBank/DDBJ whole genome shotgun (WGS) entry which is preliminary data.</text>
</comment>
<dbReference type="InterPro" id="IPR045213">
    <property type="entry name" value="Malic_NAD-bd_bact_type"/>
</dbReference>
<feature type="binding site" evidence="11">
    <location>
        <position position="286"/>
    </location>
    <ligand>
        <name>a divalent metal cation</name>
        <dbReference type="ChEBI" id="CHEBI:60240"/>
    </ligand>
</feature>
<sequence>MDEQLKQSALAYHQNPKPGKISVTPTKPLSNQYDLSLAYSPGVAAACEAIHADPLDAQKYTSRGNLVGVVTNGTAVLGLGNIGPLAAKPVMEGKGCLFKKFAGIDVFDIELAETDPDKLVEAIAMLEPTLGGINLEDIKAPECFYIEQKLRERMKIPVFHDDQHGTAIIASAAILNGLKVVGKSLGEIKLVCSGAGAAAIACLDLLVNLGLNKANVLVTDSKGVIHEGRGQLDPSKQRYAANTEARTLADAIDGADVFLGCSSAGVLKPEMVQTMGSQPLILALANPEPEIRPEAAKAVRPDAIVATGRSDYPNQVNNVLCFPFIFRGALDVGATTITEEMKLACVRAIAELAQETDQSEEVAKAYEGHSLEFGPDYLIPKPFDPRLIIKIAPAVAQAAMDSGVATRPIADMDAYREQLGATVYRTGMVMRPVFTAAKAKEARIVFAEGEDERVLRAAQFVLQEKIAKPIIIGRPAVVEMRLKKIGSKLRAGTDFEIVDPEDDPRYQQCWQAYHELGARDGVTPEVAKAALRKANTLIGAILVHLGDADGMICGMIDTYHSHLKYVEQVLGRAPGAEHLAAMNLLMLPGRNLFVCDTYVNELPSAEQLADMTIQAAAEIERFGITPKAALLSNSNFGSAPSASSRRMAEARKLIAQRAPQLEVDGEMHGDAALSEVVRKAAFPGTTLSGEANLLIMPNVEAANIAYNLLKMVGGDGVTVGPFLLGAAKPVHILTPAATVRRIVNMTAVAAANVNSAAR</sequence>
<evidence type="ECO:0000256" key="8">
    <source>
        <dbReference type="ARBA" id="ARBA00023268"/>
    </source>
</evidence>
<comment type="similarity">
    <text evidence="3">In the N-terminal section; belongs to the malic enzymes family.</text>
</comment>
<evidence type="ECO:0000256" key="10">
    <source>
        <dbReference type="PIRSR" id="PIRSR036684-2"/>
    </source>
</evidence>
<evidence type="ECO:0000256" key="7">
    <source>
        <dbReference type="ARBA" id="ARBA00023002"/>
    </source>
</evidence>
<dbReference type="GO" id="GO:0006108">
    <property type="term" value="P:malate metabolic process"/>
    <property type="evidence" value="ECO:0007669"/>
    <property type="project" value="InterPro"/>
</dbReference>
<dbReference type="InterPro" id="IPR012188">
    <property type="entry name" value="ME_PTA"/>
</dbReference>
<keyword evidence="8" id="KW-0511">Multifunctional enzyme</keyword>
<evidence type="ECO:0000256" key="5">
    <source>
        <dbReference type="ARBA" id="ARBA00008785"/>
    </source>
</evidence>
<dbReference type="FunFam" id="3.40.50.10380:FF:000003">
    <property type="entry name" value="NADP-dependent malic enzyme"/>
    <property type="match status" value="1"/>
</dbReference>
<dbReference type="SUPFAM" id="SSF53223">
    <property type="entry name" value="Aminoacid dehydrogenase-like, N-terminal domain"/>
    <property type="match status" value="1"/>
</dbReference>
<accession>A0A2A7S875</accession>
<feature type="active site" description="Proton acceptor" evidence="9">
    <location>
        <position position="94"/>
    </location>
</feature>
<dbReference type="GO" id="GO:0046872">
    <property type="term" value="F:metal ion binding"/>
    <property type="evidence" value="ECO:0007669"/>
    <property type="project" value="UniProtKB-KW"/>
</dbReference>
<evidence type="ECO:0000259" key="13">
    <source>
        <dbReference type="SMART" id="SM00919"/>
    </source>
</evidence>
<evidence type="ECO:0000313" key="16">
    <source>
        <dbReference type="Proteomes" id="UP000220629"/>
    </source>
</evidence>
<dbReference type="SUPFAM" id="SSF51735">
    <property type="entry name" value="NAD(P)-binding Rossmann-fold domains"/>
    <property type="match status" value="1"/>
</dbReference>
<keyword evidence="11" id="KW-0521">NADP</keyword>
<dbReference type="SMART" id="SM01274">
    <property type="entry name" value="malic"/>
    <property type="match status" value="1"/>
</dbReference>
<dbReference type="NCBIfam" id="NF009501">
    <property type="entry name" value="PRK12861.1"/>
    <property type="match status" value="1"/>
</dbReference>
<keyword evidence="6 10" id="KW-0479">Metal-binding</keyword>
<dbReference type="InterPro" id="IPR037062">
    <property type="entry name" value="Malic_N_dom_sf"/>
</dbReference>